<gene>
    <name evidence="2" type="ORF">JAN5088_02914</name>
</gene>
<evidence type="ECO:0000313" key="2">
    <source>
        <dbReference type="EMBL" id="CTQ34122.1"/>
    </source>
</evidence>
<proteinExistence type="predicted"/>
<accession>A0A0M6XTT2</accession>
<sequence>MFTKSDLDKLMEATPPVGVSLFLPTHVRGAETRQGPIRLKNLLAEARNRLGDRGMKAGDIHALLAPATALLDDYPFWQHQNEGLALFLGSGGMHEHRVPLSFDERVAIGPRFHVKPLLPLLAADGAFHVLTITAERVRLFDASRFSMAEVELDDAPEDLAEVMGKADYQNPLQAPPATRPGPGGTTISKSEVLGDSPADWRKDRLVEYVRRIASVLDDRLASDAVPVVLVADAETGGHFARSTTLGPLLAGMVETNPAAMDDTALHEAAYALVEPRFMAGRREAVDRLAALQGSDDARAMAGAEDVARSAQEGRVETLLLAEGASDRDGGATGSDDEAEGSTPDRFDAAAVETLRHGGDVYIVPADDMPGDTRIAAILRY</sequence>
<dbReference type="Proteomes" id="UP000048908">
    <property type="component" value="Unassembled WGS sequence"/>
</dbReference>
<dbReference type="Pfam" id="PF18845">
    <property type="entry name" value="baeRF_family3"/>
    <property type="match status" value="1"/>
</dbReference>
<dbReference type="RefSeq" id="WP_055683508.1">
    <property type="nucleotide sequence ID" value="NZ_CXPG01000021.1"/>
</dbReference>
<name>A0A0M6XTT2_9RHOB</name>
<evidence type="ECO:0000313" key="3">
    <source>
        <dbReference type="Proteomes" id="UP000048908"/>
    </source>
</evidence>
<keyword evidence="3" id="KW-1185">Reference proteome</keyword>
<evidence type="ECO:0000256" key="1">
    <source>
        <dbReference type="SAM" id="MobiDB-lite"/>
    </source>
</evidence>
<dbReference type="STRING" id="282197.SAMN04488517_103223"/>
<dbReference type="InterPro" id="IPR029064">
    <property type="entry name" value="Ribosomal_eL30-like_sf"/>
</dbReference>
<organism evidence="2 3">
    <name type="scientific">Jannaschia rubra</name>
    <dbReference type="NCBI Taxonomy" id="282197"/>
    <lineage>
        <taxon>Bacteria</taxon>
        <taxon>Pseudomonadati</taxon>
        <taxon>Pseudomonadota</taxon>
        <taxon>Alphaproteobacteria</taxon>
        <taxon>Rhodobacterales</taxon>
        <taxon>Roseobacteraceae</taxon>
        <taxon>Jannaschia</taxon>
    </lineage>
</organism>
<dbReference type="OrthoDB" id="242138at2"/>
<protein>
    <submittedName>
        <fullName evidence="2">Uncharacterized protein</fullName>
    </submittedName>
</protein>
<dbReference type="EMBL" id="CXPG01000021">
    <property type="protein sequence ID" value="CTQ34122.1"/>
    <property type="molecule type" value="Genomic_DNA"/>
</dbReference>
<dbReference type="Gene3D" id="3.30.1330.30">
    <property type="match status" value="1"/>
</dbReference>
<reference evidence="2 3" key="1">
    <citation type="submission" date="2015-07" db="EMBL/GenBank/DDBJ databases">
        <authorList>
            <person name="Noorani M."/>
        </authorList>
    </citation>
    <scope>NUCLEOTIDE SEQUENCE [LARGE SCALE GENOMIC DNA]</scope>
    <source>
        <strain evidence="2 3">CECT 5088</strain>
    </source>
</reference>
<dbReference type="InterPro" id="IPR041289">
    <property type="entry name" value="Bact_RF_family3"/>
</dbReference>
<feature type="region of interest" description="Disordered" evidence="1">
    <location>
        <begin position="322"/>
        <end position="344"/>
    </location>
</feature>
<dbReference type="AlphaFoldDB" id="A0A0M6XTT2"/>
<feature type="region of interest" description="Disordered" evidence="1">
    <location>
        <begin position="171"/>
        <end position="195"/>
    </location>
</feature>